<dbReference type="Proteomes" id="UP000186895">
    <property type="component" value="Unassembled WGS sequence"/>
</dbReference>
<accession>A0A1N6S484</accession>
<dbReference type="Pfam" id="PF08905">
    <property type="entry name" value="DUF1850"/>
    <property type="match status" value="1"/>
</dbReference>
<evidence type="ECO:0000313" key="1">
    <source>
        <dbReference type="EMBL" id="SIQ35762.1"/>
    </source>
</evidence>
<organism evidence="1 2">
    <name type="scientific">Marinobacterium stanieri</name>
    <dbReference type="NCBI Taxonomy" id="49186"/>
    <lineage>
        <taxon>Bacteria</taxon>
        <taxon>Pseudomonadati</taxon>
        <taxon>Pseudomonadota</taxon>
        <taxon>Gammaproteobacteria</taxon>
        <taxon>Oceanospirillales</taxon>
        <taxon>Oceanospirillaceae</taxon>
        <taxon>Marinobacterium</taxon>
    </lineage>
</organism>
<evidence type="ECO:0000313" key="2">
    <source>
        <dbReference type="Proteomes" id="UP000186895"/>
    </source>
</evidence>
<evidence type="ECO:0008006" key="3">
    <source>
        <dbReference type="Google" id="ProtNLM"/>
    </source>
</evidence>
<reference evidence="1 2" key="1">
    <citation type="submission" date="2017-01" db="EMBL/GenBank/DDBJ databases">
        <authorList>
            <person name="Mah S.A."/>
            <person name="Swanson W.J."/>
            <person name="Moy G.W."/>
            <person name="Vacquier V.D."/>
        </authorList>
    </citation>
    <scope>NUCLEOTIDE SEQUENCE [LARGE SCALE GENOMIC DNA]</scope>
    <source>
        <strain evidence="1 2">DSM 7027</strain>
    </source>
</reference>
<dbReference type="RefSeq" id="WP_076462656.1">
    <property type="nucleotide sequence ID" value="NZ_FTMN01000004.1"/>
</dbReference>
<sequence length="137" mass="15289">MNLLCIGLLTAAMEVRCIETDSFTLRWQHSVEHSGWYEQYRLRGKQFLLVESAVQQSGAGMEPAPDARLVDGWWISRPAASLGIPELILPDSAFTSPMQLCLQSDCQPLRSWLTGNKDSTTPVRLFAGTQTPVDNEH</sequence>
<gene>
    <name evidence="1" type="ORF">SAMN05421647_1049</name>
</gene>
<dbReference type="eggNOG" id="COG4729">
    <property type="taxonomic scope" value="Bacteria"/>
</dbReference>
<protein>
    <recommendedName>
        <fullName evidence="3">DUF1850 domain-containing protein</fullName>
    </recommendedName>
</protein>
<dbReference type="EMBL" id="FTMN01000004">
    <property type="protein sequence ID" value="SIQ35762.1"/>
    <property type="molecule type" value="Genomic_DNA"/>
</dbReference>
<keyword evidence="2" id="KW-1185">Reference proteome</keyword>
<dbReference type="AlphaFoldDB" id="A0A1N6S484"/>
<dbReference type="STRING" id="49186.SAMN05421647_1049"/>
<dbReference type="InterPro" id="IPR015001">
    <property type="entry name" value="DUF1850"/>
</dbReference>
<name>A0A1N6S484_9GAMM</name>
<proteinExistence type="predicted"/>